<dbReference type="PROSITE" id="PS51996">
    <property type="entry name" value="TR_MART"/>
    <property type="match status" value="1"/>
</dbReference>
<dbReference type="Gene3D" id="3.90.176.10">
    <property type="entry name" value="Toxin ADP-ribosyltransferase, Chain A, domain 1"/>
    <property type="match status" value="1"/>
</dbReference>
<evidence type="ECO:0000313" key="2">
    <source>
        <dbReference type="EMBL" id="KFE54124.1"/>
    </source>
</evidence>
<dbReference type="RefSeq" id="WP_032629994.1">
    <property type="nucleotide sequence ID" value="NZ_JPQU01000048.1"/>
</dbReference>
<keyword evidence="3" id="KW-1185">Reference proteome</keyword>
<dbReference type="SUPFAM" id="SSF56399">
    <property type="entry name" value="ADP-ribosylation"/>
    <property type="match status" value="1"/>
</dbReference>
<evidence type="ECO:0000313" key="3">
    <source>
        <dbReference type="Proteomes" id="UP000028631"/>
    </source>
</evidence>
<sequence length="891" mass="98759">MGATVTGFDTAALNERSTSDESRLKKMARRFLADYPDIHGLAYVQAHRILKKHSAGHLNPDKIYWHRFSDGTRSSPRTFTGWEHLGQPVESMTLVELVMHRFSAQDQDAEPGALELTGGFYTDGPEHRVFNEHNEVALLPHDVLSDFWALDFSDTYTRGLSHFWAMHSENFRTLAKAHYLAAAANAKRAFALPDEHYQTIIHAVAASIPDVMTPAVLQARVAPQPGVTLRSFDIGEYVAHDIVRIVDSKGGQILYVPAQKHAFHFFADDAALQAWVLTQCATDVSRSAFTLHFFSSQAAKDQDNGVFDSWIGQLQRNEWSDQKVINRIDQEIETDVFEHLRELAQANMKAQAHLLLTSNADLRKQMMIGYLNAFTQVFDGVAPLAWPLTLTLIGAALINVGLSIDQAINGNTPRLRKAGVISAILSTVFVVFNLPEIAAVAGPGRELSEAEAAIETVEDWVPAANSDASLAELRGNVILDEDPGVASGHMQGIRVRANGETWIEIHHLPYRVSYNSSLRTWTVVDPQNPFAFFGFKPVRLNAQGEWELLVPPGLAGGSPIDEVAGSSSSTVFQSQPLVSTKSAFWDAHMRFDLLEEERLSEMALARQKAVVDDCVREYDPASDFDSEMDSGGFITTDEDDNRLLVDAWGDEHRLFKTEDEYIGGRVSDYTARDTDFNVYLRTGESQLANQIEMIEELAEDIDSIGCNNDVDLYRGGSGHRSTSGLTFRSGKIKAGDILVNTDFTSFSENPYVARIFSSSQGGVQSHIFQLHINDGAAITFDDTSIVFELPSKAYRTATPIAPFSGDWEEAESVFKPGTYFRIENIEEVAGDHFKFIKVRLSESPPGRHRTGEPAGRIFDLRTGEPFNREQYAAKLGPQGAALLHLFFPPAT</sequence>
<evidence type="ECO:0000259" key="1">
    <source>
        <dbReference type="Pfam" id="PF20178"/>
    </source>
</evidence>
<proteinExistence type="predicted"/>
<dbReference type="EMBL" id="JPQU01000048">
    <property type="protein sequence ID" value="KFE54124.1"/>
    <property type="molecule type" value="Genomic_DNA"/>
</dbReference>
<name>A0A085VFB1_PSESX</name>
<dbReference type="AlphaFoldDB" id="A0A085VFB1"/>
<accession>A0A085VFB1</accession>
<reference evidence="2 3" key="1">
    <citation type="submission" date="2014-07" db="EMBL/GenBank/DDBJ databases">
        <title>Draft Genome Sequences of Environmental Pseudomonas syringae strains.</title>
        <authorList>
            <person name="Baltrus D.A."/>
            <person name="Berge O."/>
            <person name="Morris C."/>
        </authorList>
    </citation>
    <scope>NUCLEOTIDE SEQUENCE [LARGE SCALE GENOMIC DNA]</scope>
    <source>
        <strain evidence="2 3">GAW0119</strain>
    </source>
</reference>
<dbReference type="InterPro" id="IPR046673">
    <property type="entry name" value="ToxA_N"/>
</dbReference>
<comment type="caution">
    <text evidence="2">The sequence shown here is derived from an EMBL/GenBank/DDBJ whole genome shotgun (WGS) entry which is preliminary data.</text>
</comment>
<feature type="domain" description="Dermonecrotic toxin N-terminal" evidence="1">
    <location>
        <begin position="32"/>
        <end position="293"/>
    </location>
</feature>
<dbReference type="Proteomes" id="UP000028631">
    <property type="component" value="Unassembled WGS sequence"/>
</dbReference>
<dbReference type="Pfam" id="PF20178">
    <property type="entry name" value="ToxA_N"/>
    <property type="match status" value="1"/>
</dbReference>
<dbReference type="PATRIC" id="fig|317.175.peg.3636"/>
<organism evidence="2 3">
    <name type="scientific">Pseudomonas syringae</name>
    <dbReference type="NCBI Taxonomy" id="317"/>
    <lineage>
        <taxon>Bacteria</taxon>
        <taxon>Pseudomonadati</taxon>
        <taxon>Pseudomonadota</taxon>
        <taxon>Gammaproteobacteria</taxon>
        <taxon>Pseudomonadales</taxon>
        <taxon>Pseudomonadaceae</taxon>
        <taxon>Pseudomonas</taxon>
    </lineage>
</organism>
<protein>
    <recommendedName>
        <fullName evidence="1">Dermonecrotic toxin N-terminal domain-containing protein</fullName>
    </recommendedName>
</protein>
<gene>
    <name evidence="2" type="ORF">IV01_17450</name>
</gene>
<dbReference type="OrthoDB" id="5653126at2"/>